<dbReference type="InterPro" id="IPR041465">
    <property type="entry name" value="SfsA_N"/>
</dbReference>
<name>A0ABT3QPZ6_9HYPH</name>
<dbReference type="Proteomes" id="UP001301216">
    <property type="component" value="Unassembled WGS sequence"/>
</dbReference>
<protein>
    <recommendedName>
        <fullName evidence="1">Sugar fermentation stimulation protein homolog</fullName>
    </recommendedName>
</protein>
<dbReference type="RefSeq" id="WP_265985275.1">
    <property type="nucleotide sequence ID" value="NZ_JAPHAV010000006.1"/>
</dbReference>
<dbReference type="PANTHER" id="PTHR30545">
    <property type="entry name" value="SUGAR FERMENTATION STIMULATION PROTEIN A"/>
    <property type="match status" value="1"/>
</dbReference>
<dbReference type="Gene3D" id="3.40.1350.60">
    <property type="match status" value="1"/>
</dbReference>
<organism evidence="4 5">
    <name type="scientific">Ochrobactrum chromiisoli</name>
    <dbReference type="NCBI Taxonomy" id="2993941"/>
    <lineage>
        <taxon>Bacteria</taxon>
        <taxon>Pseudomonadati</taxon>
        <taxon>Pseudomonadota</taxon>
        <taxon>Alphaproteobacteria</taxon>
        <taxon>Hyphomicrobiales</taxon>
        <taxon>Brucellaceae</taxon>
        <taxon>Brucella/Ochrobactrum group</taxon>
        <taxon>Ochrobactrum</taxon>
    </lineage>
</organism>
<dbReference type="PANTHER" id="PTHR30545:SF2">
    <property type="entry name" value="SUGAR FERMENTATION STIMULATION PROTEIN A"/>
    <property type="match status" value="1"/>
</dbReference>
<dbReference type="InterPro" id="IPR040452">
    <property type="entry name" value="SfsA_C"/>
</dbReference>
<dbReference type="CDD" id="cd22359">
    <property type="entry name" value="SfsA-like_bacterial"/>
    <property type="match status" value="1"/>
</dbReference>
<keyword evidence="5" id="KW-1185">Reference proteome</keyword>
<sequence length="240" mass="26680">MLFPTPLVTGRLERRYKRFLADVTLDDGRFITASVPNTGSMLGLTAPGSRVWLSVSDAPHRKYPHTLQIVAADNTLVGVNTGLPNKIAEEAILAGMIPDLKNYGLLKREQKYGRNSRIDILLDEGDRPRAYVEVKNVHFIRTPSLAEFPDTVTARGAKHLDELIDVVSAGHRGVMVFIIQRSDCNRFSISGDLDPAYARAFERARAAGVEAWAIRCQISDKGIHAGTLVPIVYEKDELRW</sequence>
<evidence type="ECO:0000259" key="3">
    <source>
        <dbReference type="Pfam" id="PF17746"/>
    </source>
</evidence>
<dbReference type="NCBIfam" id="TIGR00230">
    <property type="entry name" value="sfsA"/>
    <property type="match status" value="1"/>
</dbReference>
<feature type="domain" description="SfsA N-terminal OB" evidence="3">
    <location>
        <begin position="14"/>
        <end position="79"/>
    </location>
</feature>
<evidence type="ECO:0000313" key="4">
    <source>
        <dbReference type="EMBL" id="MCX2697674.1"/>
    </source>
</evidence>
<feature type="domain" description="Sugar fermentation stimulation protein C-terminal" evidence="2">
    <location>
        <begin position="83"/>
        <end position="221"/>
    </location>
</feature>
<dbReference type="Pfam" id="PF17746">
    <property type="entry name" value="SfsA_N"/>
    <property type="match status" value="1"/>
</dbReference>
<gene>
    <name evidence="1 4" type="primary">sfsA</name>
    <name evidence="4" type="ORF">OPR82_12995</name>
</gene>
<dbReference type="HAMAP" id="MF_00095">
    <property type="entry name" value="SfsA"/>
    <property type="match status" value="1"/>
</dbReference>
<dbReference type="Gene3D" id="2.40.50.580">
    <property type="match status" value="1"/>
</dbReference>
<evidence type="ECO:0000259" key="2">
    <source>
        <dbReference type="Pfam" id="PF03749"/>
    </source>
</evidence>
<dbReference type="EMBL" id="JAPHAV010000006">
    <property type="protein sequence ID" value="MCX2697674.1"/>
    <property type="molecule type" value="Genomic_DNA"/>
</dbReference>
<comment type="similarity">
    <text evidence="1">Belongs to the SfsA family.</text>
</comment>
<evidence type="ECO:0000313" key="5">
    <source>
        <dbReference type="Proteomes" id="UP001301216"/>
    </source>
</evidence>
<accession>A0ABT3QPZ6</accession>
<dbReference type="Pfam" id="PF03749">
    <property type="entry name" value="SfsA"/>
    <property type="match status" value="1"/>
</dbReference>
<evidence type="ECO:0000256" key="1">
    <source>
        <dbReference type="HAMAP-Rule" id="MF_00095"/>
    </source>
</evidence>
<dbReference type="InterPro" id="IPR005224">
    <property type="entry name" value="SfsA"/>
</dbReference>
<proteinExistence type="inferred from homology"/>
<reference evidence="4 5" key="1">
    <citation type="submission" date="2022-11" db="EMBL/GenBank/DDBJ databases">
        <title>Brucella sp. YY2X, whole genome shotgun sequencing project.</title>
        <authorList>
            <person name="Yang Y."/>
        </authorList>
    </citation>
    <scope>NUCLEOTIDE SEQUENCE [LARGE SCALE GENOMIC DNA]</scope>
    <source>
        <strain evidence="4 5">YY2X</strain>
    </source>
</reference>
<comment type="caution">
    <text evidence="4">The sequence shown here is derived from an EMBL/GenBank/DDBJ whole genome shotgun (WGS) entry which is preliminary data.</text>
</comment>